<dbReference type="Proteomes" id="UP000732858">
    <property type="component" value="Unassembled WGS sequence"/>
</dbReference>
<evidence type="ECO:0000259" key="13">
    <source>
        <dbReference type="PROSITE" id="PS51199"/>
    </source>
</evidence>
<evidence type="ECO:0000256" key="5">
    <source>
        <dbReference type="ARBA" id="ARBA00022801"/>
    </source>
</evidence>
<evidence type="ECO:0000313" key="14">
    <source>
        <dbReference type="EMBL" id="MBV6531087.1"/>
    </source>
</evidence>
<comment type="catalytic activity">
    <reaction evidence="10 12">
        <text>ATP + H2O = ADP + phosphate + H(+)</text>
        <dbReference type="Rhea" id="RHEA:13065"/>
        <dbReference type="ChEBI" id="CHEBI:15377"/>
        <dbReference type="ChEBI" id="CHEBI:15378"/>
        <dbReference type="ChEBI" id="CHEBI:30616"/>
        <dbReference type="ChEBI" id="CHEBI:43474"/>
        <dbReference type="ChEBI" id="CHEBI:456216"/>
        <dbReference type="EC" id="5.6.2.3"/>
    </reaction>
</comment>
<dbReference type="Proteomes" id="UP001196379">
    <property type="component" value="Unassembled WGS sequence"/>
</dbReference>
<keyword evidence="6 12" id="KW-0347">Helicase</keyword>
<name>A0A949SY10_9PAST</name>
<dbReference type="SUPFAM" id="SSF52540">
    <property type="entry name" value="P-loop containing nucleoside triphosphate hydrolases"/>
    <property type="match status" value="1"/>
</dbReference>
<evidence type="ECO:0000256" key="9">
    <source>
        <dbReference type="ARBA" id="ARBA00023235"/>
    </source>
</evidence>
<evidence type="ECO:0000256" key="1">
    <source>
        <dbReference type="ARBA" id="ARBA00008428"/>
    </source>
</evidence>
<protein>
    <recommendedName>
        <fullName evidence="11 12">Replicative DNA helicase</fullName>
        <ecNumber evidence="11 12">5.6.2.3</ecNumber>
    </recommendedName>
</protein>
<evidence type="ECO:0000256" key="11">
    <source>
        <dbReference type="NCBIfam" id="TIGR00665"/>
    </source>
</evidence>
<dbReference type="Gene3D" id="3.40.50.300">
    <property type="entry name" value="P-loop containing nucleotide triphosphate hydrolases"/>
    <property type="match status" value="1"/>
</dbReference>
<dbReference type="InterPro" id="IPR027417">
    <property type="entry name" value="P-loop_NTPase"/>
</dbReference>
<dbReference type="GO" id="GO:1990077">
    <property type="term" value="C:primosome complex"/>
    <property type="evidence" value="ECO:0007669"/>
    <property type="project" value="UniProtKB-UniRule"/>
</dbReference>
<dbReference type="InterPro" id="IPR007693">
    <property type="entry name" value="DNA_helicase_DnaB-like_N"/>
</dbReference>
<keyword evidence="7 12" id="KW-0067">ATP-binding</keyword>
<keyword evidence="17" id="KW-1185">Reference proteome</keyword>
<dbReference type="InterPro" id="IPR036185">
    <property type="entry name" value="DNA_heli_DnaB-like_N_sf"/>
</dbReference>
<keyword evidence="5 12" id="KW-0378">Hydrolase</keyword>
<dbReference type="NCBIfam" id="TIGR00665">
    <property type="entry name" value="DnaB"/>
    <property type="match status" value="1"/>
</dbReference>
<keyword evidence="8 12" id="KW-0238">DNA-binding</keyword>
<comment type="similarity">
    <text evidence="1 12">Belongs to the helicase family. DnaB subfamily.</text>
</comment>
<gene>
    <name evidence="15" type="primary">dnaB</name>
    <name evidence="14" type="ORF">HT657_02805</name>
    <name evidence="15" type="ORF">HT672_02290</name>
</gene>
<dbReference type="InterPro" id="IPR003593">
    <property type="entry name" value="AAA+_ATPase"/>
</dbReference>
<dbReference type="Pfam" id="PF00772">
    <property type="entry name" value="DnaB"/>
    <property type="match status" value="1"/>
</dbReference>
<dbReference type="EC" id="5.6.2.3" evidence="11 12"/>
<dbReference type="Pfam" id="PF03796">
    <property type="entry name" value="DnaB_C"/>
    <property type="match status" value="1"/>
</dbReference>
<evidence type="ECO:0000256" key="2">
    <source>
        <dbReference type="ARBA" id="ARBA00022515"/>
    </source>
</evidence>
<evidence type="ECO:0000256" key="6">
    <source>
        <dbReference type="ARBA" id="ARBA00022806"/>
    </source>
</evidence>
<dbReference type="GO" id="GO:0005524">
    <property type="term" value="F:ATP binding"/>
    <property type="evidence" value="ECO:0007669"/>
    <property type="project" value="UniProtKB-UniRule"/>
</dbReference>
<feature type="domain" description="SF4 helicase" evidence="13">
    <location>
        <begin position="183"/>
        <end position="455"/>
    </location>
</feature>
<sequence length="462" mass="52186">MVTTLPESSHYSLSAEQAVIGGLLLANEKWDEITPIVNESNFYLFAHKIIFSAIQSLCERNVPVDIITMEQVLKDKDKELLEKVGGLAYLAELVKNTPSTSSIESYAHIVKRDSQVRQLNALGNTLRAETNKIYSQESLDDLIEQTEKALTEITLNVDADLTNVSVIKAMQSVVTKMERCCQDKSLVTGVPFGITQLDSNTSGAQSGDLIILAARPSMGKTALSLCFANSALETINKPVQYYSLEMPAEQIMERFLAMRANLSLTKIRQAILMDDEDWARVAMSMEYIRDNWEDKLLIDDSSYLTPQMLRTRVRRNMRKYGQPSIVIVDYLQLMSVPSLKNSQNRHLEISEISRSLKNLAKEIGCPVIALSQLNRNLEQRADKRPLNSDLRESGSLEQDADVLLFIYRDEVYHDNSDLPGIAEIIIGKQRNGPIGTIFSRFRGEYSRFDSIPEDEYERIKSK</sequence>
<dbReference type="InterPro" id="IPR016136">
    <property type="entry name" value="DNA_helicase_N/primase_C"/>
</dbReference>
<evidence type="ECO:0000313" key="15">
    <source>
        <dbReference type="EMBL" id="MBV6546129.1"/>
    </source>
</evidence>
<reference evidence="15 17" key="1">
    <citation type="journal article" date="2021" name="Mol. Ecol.">
        <title>Polar bear-adapted Ursidibacter maritimus are remarkably conserved after generations in captivity.</title>
        <authorList>
            <person name="Espinosa-Gongora C."/>
            <person name="Hansen M.J."/>
            <person name="Bertelsen M.F."/>
            <person name="Bojesen A.M."/>
        </authorList>
    </citation>
    <scope>NUCLEOTIDE SEQUENCE</scope>
    <source>
        <strain evidence="15">Pb43105x</strain>
        <strain evidence="14 17">Pb43106</strain>
    </source>
</reference>
<dbReference type="GO" id="GO:0016787">
    <property type="term" value="F:hydrolase activity"/>
    <property type="evidence" value="ECO:0007669"/>
    <property type="project" value="UniProtKB-KW"/>
</dbReference>
<dbReference type="SMART" id="SM00382">
    <property type="entry name" value="AAA"/>
    <property type="match status" value="1"/>
</dbReference>
<dbReference type="AlphaFoldDB" id="A0A949SY10"/>
<evidence type="ECO:0000256" key="12">
    <source>
        <dbReference type="RuleBase" id="RU362085"/>
    </source>
</evidence>
<dbReference type="GO" id="GO:0003677">
    <property type="term" value="F:DNA binding"/>
    <property type="evidence" value="ECO:0007669"/>
    <property type="project" value="UniProtKB-UniRule"/>
</dbReference>
<keyword evidence="4 12" id="KW-0547">Nucleotide-binding</keyword>
<dbReference type="GO" id="GO:0005829">
    <property type="term" value="C:cytosol"/>
    <property type="evidence" value="ECO:0007669"/>
    <property type="project" value="TreeGrafter"/>
</dbReference>
<evidence type="ECO:0000256" key="10">
    <source>
        <dbReference type="ARBA" id="ARBA00048954"/>
    </source>
</evidence>
<accession>A0A949SY10</accession>
<dbReference type="EMBL" id="JABUMC010000003">
    <property type="protein sequence ID" value="MBV6546129.1"/>
    <property type="molecule type" value="Genomic_DNA"/>
</dbReference>
<dbReference type="PANTHER" id="PTHR30153">
    <property type="entry name" value="REPLICATIVE DNA HELICASE DNAB"/>
    <property type="match status" value="1"/>
</dbReference>
<dbReference type="CDD" id="cd00984">
    <property type="entry name" value="DnaB_C"/>
    <property type="match status" value="1"/>
</dbReference>
<proteinExistence type="inferred from homology"/>
<dbReference type="Gene3D" id="1.10.860.10">
    <property type="entry name" value="DNAb Helicase, Chain A"/>
    <property type="match status" value="1"/>
</dbReference>
<dbReference type="GeneID" id="65549015"/>
<dbReference type="PROSITE" id="PS51199">
    <property type="entry name" value="SF4_HELICASE"/>
    <property type="match status" value="1"/>
</dbReference>
<dbReference type="GO" id="GO:0043139">
    <property type="term" value="F:5'-3' DNA helicase activity"/>
    <property type="evidence" value="ECO:0007669"/>
    <property type="project" value="UniProtKB-EC"/>
</dbReference>
<evidence type="ECO:0000256" key="8">
    <source>
        <dbReference type="ARBA" id="ARBA00023125"/>
    </source>
</evidence>
<dbReference type="RefSeq" id="WP_157403146.1">
    <property type="nucleotide sequence ID" value="NZ_JABULY010000001.1"/>
</dbReference>
<keyword evidence="3 12" id="KW-0235">DNA replication</keyword>
<evidence type="ECO:0000313" key="16">
    <source>
        <dbReference type="Proteomes" id="UP000732858"/>
    </source>
</evidence>
<dbReference type="EMBL" id="JABULY010000001">
    <property type="protein sequence ID" value="MBV6531087.1"/>
    <property type="molecule type" value="Genomic_DNA"/>
</dbReference>
<dbReference type="OrthoDB" id="9773982at2"/>
<dbReference type="SUPFAM" id="SSF48024">
    <property type="entry name" value="N-terminal domain of DnaB helicase"/>
    <property type="match status" value="1"/>
</dbReference>
<dbReference type="PANTHER" id="PTHR30153:SF2">
    <property type="entry name" value="REPLICATIVE DNA HELICASE"/>
    <property type="match status" value="1"/>
</dbReference>
<evidence type="ECO:0000256" key="3">
    <source>
        <dbReference type="ARBA" id="ARBA00022705"/>
    </source>
</evidence>
<comment type="caution">
    <text evidence="15">The sequence shown here is derived from an EMBL/GenBank/DDBJ whole genome shotgun (WGS) entry which is preliminary data.</text>
</comment>
<dbReference type="GO" id="GO:0006269">
    <property type="term" value="P:DNA replication, synthesis of primer"/>
    <property type="evidence" value="ECO:0007669"/>
    <property type="project" value="UniProtKB-UniRule"/>
</dbReference>
<keyword evidence="9" id="KW-0413">Isomerase</keyword>
<dbReference type="InterPro" id="IPR007694">
    <property type="entry name" value="DNA_helicase_DnaB-like_C"/>
</dbReference>
<organism evidence="15 16">
    <name type="scientific">Ursidibacter maritimus</name>
    <dbReference type="NCBI Taxonomy" id="1331689"/>
    <lineage>
        <taxon>Bacteria</taxon>
        <taxon>Pseudomonadati</taxon>
        <taxon>Pseudomonadota</taxon>
        <taxon>Gammaproteobacteria</taxon>
        <taxon>Pasteurellales</taxon>
        <taxon>Pasteurellaceae</taxon>
        <taxon>Ursidibacter</taxon>
    </lineage>
</organism>
<evidence type="ECO:0000256" key="4">
    <source>
        <dbReference type="ARBA" id="ARBA00022741"/>
    </source>
</evidence>
<evidence type="ECO:0000313" key="17">
    <source>
        <dbReference type="Proteomes" id="UP001196379"/>
    </source>
</evidence>
<keyword evidence="2 12" id="KW-0639">Primosome</keyword>
<comment type="function">
    <text evidence="12">The main replicative DNA helicase, it participates in initiation and elongation during chromosome replication. Travels ahead of the DNA replisome, separating dsDNA into templates for DNA synthesis. A processive ATP-dependent 5'-3' DNA helicase it has DNA-dependent ATPase activity.</text>
</comment>
<evidence type="ECO:0000256" key="7">
    <source>
        <dbReference type="ARBA" id="ARBA00022840"/>
    </source>
</evidence>
<dbReference type="InterPro" id="IPR007692">
    <property type="entry name" value="DNA_helicase_DnaB"/>
</dbReference>